<dbReference type="Pfam" id="PF13561">
    <property type="entry name" value="adh_short_C2"/>
    <property type="match status" value="1"/>
</dbReference>
<dbReference type="PRINTS" id="PR00081">
    <property type="entry name" value="GDHRDH"/>
</dbReference>
<dbReference type="PANTHER" id="PTHR43639">
    <property type="entry name" value="OXIDOREDUCTASE, SHORT-CHAIN DEHYDROGENASE/REDUCTASE FAMILY (AFU_ORTHOLOGUE AFUA_5G02870)"/>
    <property type="match status" value="1"/>
</dbReference>
<evidence type="ECO:0000256" key="11">
    <source>
        <dbReference type="ARBA" id="ARBA00049376"/>
    </source>
</evidence>
<protein>
    <recommendedName>
        <fullName evidence="8">Dihydromonapterin reductase</fullName>
        <ecNumber evidence="1">1.5.1.3</ecNumber>
        <ecNumber evidence="7">1.5.1.50</ecNumber>
    </recommendedName>
    <alternativeName>
        <fullName evidence="9">Dihydrofolate reductase</fullName>
    </alternativeName>
</protein>
<evidence type="ECO:0000256" key="3">
    <source>
        <dbReference type="ARBA" id="ARBA00022857"/>
    </source>
</evidence>
<reference evidence="12 13" key="1">
    <citation type="journal article" date="2022" name="Environ. Microbiol. Rep.">
        <title>Eco-phylogenetic analyses reveal divergent evolution of vitamin B12 metabolism in the marine bacterial family 'Psychromonadaceae'.</title>
        <authorList>
            <person name="Jin X."/>
            <person name="Yang Y."/>
            <person name="Cao H."/>
            <person name="Gao B."/>
            <person name="Zhao Z."/>
        </authorList>
    </citation>
    <scope>NUCLEOTIDE SEQUENCE [LARGE SCALE GENOMIC DNA]</scope>
    <source>
        <strain evidence="12 13">MKS20</strain>
    </source>
</reference>
<dbReference type="SUPFAM" id="SSF51735">
    <property type="entry name" value="NAD(P)-binding Rossmann-fold domains"/>
    <property type="match status" value="1"/>
</dbReference>
<dbReference type="EC" id="1.5.1.3" evidence="1"/>
<dbReference type="GO" id="GO:0016491">
    <property type="term" value="F:oxidoreductase activity"/>
    <property type="evidence" value="ECO:0007669"/>
    <property type="project" value="UniProtKB-KW"/>
</dbReference>
<dbReference type="Gene3D" id="3.40.50.720">
    <property type="entry name" value="NAD(P)-binding Rossmann-like Domain"/>
    <property type="match status" value="1"/>
</dbReference>
<keyword evidence="13" id="KW-1185">Reference proteome</keyword>
<evidence type="ECO:0000256" key="1">
    <source>
        <dbReference type="ARBA" id="ARBA00012856"/>
    </source>
</evidence>
<evidence type="ECO:0000256" key="10">
    <source>
        <dbReference type="ARBA" id="ARBA00048873"/>
    </source>
</evidence>
<dbReference type="InterPro" id="IPR002347">
    <property type="entry name" value="SDR_fam"/>
</dbReference>
<comment type="catalytic activity">
    <reaction evidence="11">
        <text>7,8-dihydromonapterin + NADPH + H(+) = 5,6,7,8-tetrahydromonapterin + NADP(+)</text>
        <dbReference type="Rhea" id="RHEA:34847"/>
        <dbReference type="ChEBI" id="CHEBI:15378"/>
        <dbReference type="ChEBI" id="CHEBI:57783"/>
        <dbReference type="ChEBI" id="CHEBI:58349"/>
        <dbReference type="ChEBI" id="CHEBI:71175"/>
        <dbReference type="ChEBI" id="CHEBI:71177"/>
        <dbReference type="EC" id="1.5.1.50"/>
    </reaction>
</comment>
<proteinExistence type="inferred from homology"/>
<dbReference type="RefSeq" id="WP_232802078.1">
    <property type="nucleotide sequence ID" value="NZ_JAIMJA010000028.1"/>
</dbReference>
<comment type="caution">
    <text evidence="12">The sequence shown here is derived from an EMBL/GenBank/DDBJ whole genome shotgun (WGS) entry which is preliminary data.</text>
</comment>
<keyword evidence="4 12" id="KW-0560">Oxidoreductase</keyword>
<dbReference type="PANTHER" id="PTHR43639:SF6">
    <property type="entry name" value="DIHYDROMONAPTERIN REDUCTASE"/>
    <property type="match status" value="1"/>
</dbReference>
<organism evidence="12 13">
    <name type="scientific">Motilimonas cestriensis</name>
    <dbReference type="NCBI Taxonomy" id="2742685"/>
    <lineage>
        <taxon>Bacteria</taxon>
        <taxon>Pseudomonadati</taxon>
        <taxon>Pseudomonadota</taxon>
        <taxon>Gammaproteobacteria</taxon>
        <taxon>Alteromonadales</taxon>
        <taxon>Alteromonadales genera incertae sedis</taxon>
        <taxon>Motilimonas</taxon>
    </lineage>
</organism>
<evidence type="ECO:0000256" key="9">
    <source>
        <dbReference type="ARBA" id="ARBA00042299"/>
    </source>
</evidence>
<accession>A0ABS8WHX9</accession>
<evidence type="ECO:0000256" key="7">
    <source>
        <dbReference type="ARBA" id="ARBA00039145"/>
    </source>
</evidence>
<dbReference type="InterPro" id="IPR020904">
    <property type="entry name" value="Sc_DH/Rdtase_CS"/>
</dbReference>
<evidence type="ECO:0000313" key="13">
    <source>
        <dbReference type="Proteomes" id="UP001201273"/>
    </source>
</evidence>
<evidence type="ECO:0000256" key="5">
    <source>
        <dbReference type="ARBA" id="ARBA00037508"/>
    </source>
</evidence>
<keyword evidence="3" id="KW-0521">NADP</keyword>
<dbReference type="Proteomes" id="UP001201273">
    <property type="component" value="Unassembled WGS sequence"/>
</dbReference>
<dbReference type="InterPro" id="IPR036291">
    <property type="entry name" value="NAD(P)-bd_dom_sf"/>
</dbReference>
<evidence type="ECO:0000256" key="4">
    <source>
        <dbReference type="ARBA" id="ARBA00023002"/>
    </source>
</evidence>
<name>A0ABS8WHX9_9GAMM</name>
<dbReference type="NCBIfam" id="NF005066">
    <property type="entry name" value="PRK06483.1"/>
    <property type="match status" value="1"/>
</dbReference>
<evidence type="ECO:0000256" key="2">
    <source>
        <dbReference type="ARBA" id="ARBA00022563"/>
    </source>
</evidence>
<comment type="similarity">
    <text evidence="6">Belongs to the short-chain dehydrogenases/reductases (SDR) family. FolM subfamily.</text>
</comment>
<comment type="function">
    <text evidence="5">Catalyzes the reduction of dihydromonapterin to tetrahydromonapterin. Also has lower activity with dihydrofolate.</text>
</comment>
<sequence>MSSTIVITGAGQRIGLALANDLYQQGFQVIVSYRTEREGVRQLRSLGVTCIQADFSSQVGIETFIAQVKQKVTNLRAIIHNASDWAAEKNSHDFGALMQQMMQVHVQGPYQLNLALAPLLQANDGMADIIHFTDYVAEKGSQKHIAYAASKAALANLTLSFSAKLAPKVKVNSIAPALLMFNQGDDEAYKKKALAKSLMGLTPGEQEAVAAVTYLLQSQYITGRTIHLDGGRHLV</sequence>
<evidence type="ECO:0000313" key="12">
    <source>
        <dbReference type="EMBL" id="MCE2596975.1"/>
    </source>
</evidence>
<keyword evidence="2" id="KW-0554">One-carbon metabolism</keyword>
<dbReference type="PROSITE" id="PS00061">
    <property type="entry name" value="ADH_SHORT"/>
    <property type="match status" value="1"/>
</dbReference>
<gene>
    <name evidence="12" type="primary">folM</name>
    <name evidence="12" type="ORF">K6Y31_19550</name>
</gene>
<comment type="catalytic activity">
    <reaction evidence="10">
        <text>(6S)-5,6,7,8-tetrahydrofolate + NADP(+) = 7,8-dihydrofolate + NADPH + H(+)</text>
        <dbReference type="Rhea" id="RHEA:15009"/>
        <dbReference type="ChEBI" id="CHEBI:15378"/>
        <dbReference type="ChEBI" id="CHEBI:57451"/>
        <dbReference type="ChEBI" id="CHEBI:57453"/>
        <dbReference type="ChEBI" id="CHEBI:57783"/>
        <dbReference type="ChEBI" id="CHEBI:58349"/>
        <dbReference type="EC" id="1.5.1.3"/>
    </reaction>
</comment>
<dbReference type="EMBL" id="JAIMJA010000028">
    <property type="protein sequence ID" value="MCE2596975.1"/>
    <property type="molecule type" value="Genomic_DNA"/>
</dbReference>
<evidence type="ECO:0000256" key="8">
    <source>
        <dbReference type="ARBA" id="ARBA00039631"/>
    </source>
</evidence>
<evidence type="ECO:0000256" key="6">
    <source>
        <dbReference type="ARBA" id="ARBA00038212"/>
    </source>
</evidence>
<dbReference type="EC" id="1.5.1.50" evidence="7"/>